<proteinExistence type="predicted"/>
<reference evidence="2" key="1">
    <citation type="journal article" date="2019" name="Int. J. Syst. Evol. Microbiol.">
        <title>The Global Catalogue of Microorganisms (GCM) 10K type strain sequencing project: providing services to taxonomists for standard genome sequencing and annotation.</title>
        <authorList>
            <consortium name="The Broad Institute Genomics Platform"/>
            <consortium name="The Broad Institute Genome Sequencing Center for Infectious Disease"/>
            <person name="Wu L."/>
            <person name="Ma J."/>
        </authorList>
    </citation>
    <scope>NUCLEOTIDE SEQUENCE [LARGE SCALE GENOMIC DNA]</scope>
    <source>
        <strain evidence="2">CECT 7184</strain>
    </source>
</reference>
<dbReference type="Gene3D" id="1.20.120.1450">
    <property type="match status" value="1"/>
</dbReference>
<comment type="caution">
    <text evidence="1">The sequence shown here is derived from an EMBL/GenBank/DDBJ whole genome shotgun (WGS) entry which is preliminary data.</text>
</comment>
<dbReference type="RefSeq" id="WP_385942820.1">
    <property type="nucleotide sequence ID" value="NZ_JBHSOZ010000010.1"/>
</dbReference>
<dbReference type="EMBL" id="JBHSOZ010000010">
    <property type="protein sequence ID" value="MFC5714214.1"/>
    <property type="molecule type" value="Genomic_DNA"/>
</dbReference>
<gene>
    <name evidence="1" type="ORF">ACFPU1_15800</name>
</gene>
<keyword evidence="2" id="KW-1185">Reference proteome</keyword>
<protein>
    <submittedName>
        <fullName evidence="1">Heptaprenyl diphosphate synthase component 1</fullName>
    </submittedName>
</protein>
<accession>A0ABW0YW01</accession>
<sequence>MNSQHILASKIAEIKESFYELIDHSYLARYVKDPTVDEDKILFFYTITDHLPQKKQEDQILAALLVEAAFEVHESISLQNLDCDQKKKSRQLTVLAGDFFSSLYYHTLTKGKHFSVLNVFTASIQQMNEHKMTLHQSEVLSEEALVEGITGAETGLIRNMAEFYGKEWIGTVAEVFFVYKRISEEVNKDSSVVLSAVASAINRYVTGGAESQPKNWPSIETKRWAAEKKEQFQGELKSFLSSHPLPAPMGNRIQEVISKGSYNQDNAVEEG</sequence>
<evidence type="ECO:0000313" key="1">
    <source>
        <dbReference type="EMBL" id="MFC5714214.1"/>
    </source>
</evidence>
<dbReference type="Pfam" id="PF07307">
    <property type="entry name" value="HEPPP_synt_1"/>
    <property type="match status" value="1"/>
</dbReference>
<organism evidence="1 2">
    <name type="scientific">Thalassorhabdus alkalitolerans</name>
    <dbReference type="NCBI Taxonomy" id="2282697"/>
    <lineage>
        <taxon>Bacteria</taxon>
        <taxon>Bacillati</taxon>
        <taxon>Bacillota</taxon>
        <taxon>Bacilli</taxon>
        <taxon>Bacillales</taxon>
        <taxon>Bacillaceae</taxon>
        <taxon>Thalassorhabdus</taxon>
    </lineage>
</organism>
<dbReference type="Proteomes" id="UP001596142">
    <property type="component" value="Unassembled WGS sequence"/>
</dbReference>
<dbReference type="InterPro" id="IPR009920">
    <property type="entry name" value="HEPPP_synth_su1"/>
</dbReference>
<name>A0ABW0YW01_9BACI</name>
<evidence type="ECO:0000313" key="2">
    <source>
        <dbReference type="Proteomes" id="UP001596142"/>
    </source>
</evidence>